<dbReference type="Proteomes" id="UP001339883">
    <property type="component" value="Unassembled WGS sequence"/>
</dbReference>
<evidence type="ECO:0000313" key="4">
    <source>
        <dbReference type="Proteomes" id="UP001339883"/>
    </source>
</evidence>
<name>A0ABU6DVA2_9GAMM</name>
<feature type="signal peptide" evidence="2">
    <location>
        <begin position="1"/>
        <end position="21"/>
    </location>
</feature>
<organism evidence="3 4">
    <name type="scientific">Acinetobacter pollinis</name>
    <dbReference type="NCBI Taxonomy" id="2605270"/>
    <lineage>
        <taxon>Bacteria</taxon>
        <taxon>Pseudomonadati</taxon>
        <taxon>Pseudomonadota</taxon>
        <taxon>Gammaproteobacteria</taxon>
        <taxon>Moraxellales</taxon>
        <taxon>Moraxellaceae</taxon>
        <taxon>Acinetobacter</taxon>
    </lineage>
</organism>
<protein>
    <recommendedName>
        <fullName evidence="5">Secreted protein</fullName>
    </recommendedName>
</protein>
<evidence type="ECO:0000313" key="3">
    <source>
        <dbReference type="EMBL" id="MEB5477789.1"/>
    </source>
</evidence>
<evidence type="ECO:0000256" key="2">
    <source>
        <dbReference type="SAM" id="SignalP"/>
    </source>
</evidence>
<gene>
    <name evidence="3" type="ORF">I2F25_12180</name>
</gene>
<evidence type="ECO:0000256" key="1">
    <source>
        <dbReference type="SAM" id="MobiDB-lite"/>
    </source>
</evidence>
<dbReference type="RefSeq" id="WP_195771842.1">
    <property type="nucleotide sequence ID" value="NZ_VTDN01000015.1"/>
</dbReference>
<dbReference type="EMBL" id="VTDN01000015">
    <property type="protein sequence ID" value="MEB5477789.1"/>
    <property type="molecule type" value="Genomic_DNA"/>
</dbReference>
<proteinExistence type="predicted"/>
<comment type="caution">
    <text evidence="3">The sequence shown here is derived from an EMBL/GenBank/DDBJ whole genome shotgun (WGS) entry which is preliminary data.</text>
</comment>
<reference evidence="3 4" key="1">
    <citation type="submission" date="2019-08" db="EMBL/GenBank/DDBJ databases">
        <title>Five species of Acinetobacter isolated from floral nectar and animal pollinators.</title>
        <authorList>
            <person name="Hendry T.A."/>
        </authorList>
    </citation>
    <scope>NUCLEOTIDE SEQUENCE [LARGE SCALE GENOMIC DNA]</scope>
    <source>
        <strain evidence="3 4">MD18.27</strain>
    </source>
</reference>
<accession>A0ABU6DVA2</accession>
<feature type="region of interest" description="Disordered" evidence="1">
    <location>
        <begin position="42"/>
        <end position="87"/>
    </location>
</feature>
<keyword evidence="4" id="KW-1185">Reference proteome</keyword>
<feature type="chain" id="PRO_5046905748" description="Secreted protein" evidence="2">
    <location>
        <begin position="22"/>
        <end position="87"/>
    </location>
</feature>
<keyword evidence="2" id="KW-0732">Signal</keyword>
<evidence type="ECO:0008006" key="5">
    <source>
        <dbReference type="Google" id="ProtNLM"/>
    </source>
</evidence>
<sequence>MGKIITTIGLATGLLATTAFAEPAVESGQTLESLSQAQVSTTVNGQPGSLKSLLQSGQYTLVSPDSNVQQTPNDNTDQQPASTPAGM</sequence>